<dbReference type="PANTHER" id="PTHR24014:SF6">
    <property type="entry name" value="PENTATRICOPEPTIDE REPEAT-CONTAINING PROTEIN 1, MITOCHONDRIAL"/>
    <property type="match status" value="1"/>
</dbReference>
<dbReference type="Proteomes" id="UP000838878">
    <property type="component" value="Chromosome 8"/>
</dbReference>
<proteinExistence type="predicted"/>
<dbReference type="AlphaFoldDB" id="A0A8J9V0U2"/>
<evidence type="ECO:0000313" key="2">
    <source>
        <dbReference type="EMBL" id="CAH0729603.1"/>
    </source>
</evidence>
<name>A0A8J9V0U2_9NEOP</name>
<dbReference type="GO" id="GO:0000049">
    <property type="term" value="F:tRNA binding"/>
    <property type="evidence" value="ECO:0007669"/>
    <property type="project" value="TreeGrafter"/>
</dbReference>
<organism evidence="2 3">
    <name type="scientific">Brenthis ino</name>
    <name type="common">lesser marbled fritillary</name>
    <dbReference type="NCBI Taxonomy" id="405034"/>
    <lineage>
        <taxon>Eukaryota</taxon>
        <taxon>Metazoa</taxon>
        <taxon>Ecdysozoa</taxon>
        <taxon>Arthropoda</taxon>
        <taxon>Hexapoda</taxon>
        <taxon>Insecta</taxon>
        <taxon>Pterygota</taxon>
        <taxon>Neoptera</taxon>
        <taxon>Endopterygota</taxon>
        <taxon>Lepidoptera</taxon>
        <taxon>Glossata</taxon>
        <taxon>Ditrysia</taxon>
        <taxon>Papilionoidea</taxon>
        <taxon>Nymphalidae</taxon>
        <taxon>Heliconiinae</taxon>
        <taxon>Argynnini</taxon>
        <taxon>Brenthis</taxon>
    </lineage>
</organism>
<dbReference type="PANTHER" id="PTHR24014">
    <property type="entry name" value="2-OXOGLUTARATE AND IRON-DEPENDENT OXYGENASE DOMAIN-CONTAINING PROTEIN 2"/>
    <property type="match status" value="1"/>
</dbReference>
<dbReference type="InterPro" id="IPR002885">
    <property type="entry name" value="PPR_rpt"/>
</dbReference>
<protein>
    <recommendedName>
        <fullName evidence="4">Pentatricopeptide repeat-containing protein</fullName>
    </recommendedName>
</protein>
<dbReference type="PROSITE" id="PS51375">
    <property type="entry name" value="PPR"/>
    <property type="match status" value="2"/>
</dbReference>
<dbReference type="InterPro" id="IPR011990">
    <property type="entry name" value="TPR-like_helical_dom_sf"/>
</dbReference>
<accession>A0A8J9V0U2</accession>
<dbReference type="EMBL" id="OV170228">
    <property type="protein sequence ID" value="CAH0729603.1"/>
    <property type="molecule type" value="Genomic_DNA"/>
</dbReference>
<reference evidence="2" key="1">
    <citation type="submission" date="2021-12" db="EMBL/GenBank/DDBJ databases">
        <authorList>
            <person name="Martin H S."/>
        </authorList>
    </citation>
    <scope>NUCLEOTIDE SEQUENCE</scope>
</reference>
<dbReference type="Pfam" id="PF13041">
    <property type="entry name" value="PPR_2"/>
    <property type="match status" value="1"/>
</dbReference>
<evidence type="ECO:0000313" key="3">
    <source>
        <dbReference type="Proteomes" id="UP000838878"/>
    </source>
</evidence>
<dbReference type="OrthoDB" id="185373at2759"/>
<evidence type="ECO:0000256" key="1">
    <source>
        <dbReference type="PROSITE-ProRule" id="PRU00708"/>
    </source>
</evidence>
<dbReference type="NCBIfam" id="TIGR00756">
    <property type="entry name" value="PPR"/>
    <property type="match status" value="2"/>
</dbReference>
<keyword evidence="3" id="KW-1185">Reference proteome</keyword>
<dbReference type="GO" id="GO:0042780">
    <property type="term" value="P:tRNA 3'-end processing"/>
    <property type="evidence" value="ECO:0007669"/>
    <property type="project" value="TreeGrafter"/>
</dbReference>
<feature type="repeat" description="PPR" evidence="1">
    <location>
        <begin position="202"/>
        <end position="236"/>
    </location>
</feature>
<sequence>MAFRTINLLKNIRYGNNLFRFSTSTFVPVNNKKIANVNQYKTEDDVVYLEDPDCFGTLAGKSRIDEKLEDDDDIKEEKFLSNIPLKSQQLTIKQYADLIKQYLKFKRIKEAIDILEIRMLQEDKVKPENYIYNILIGACAEVGYTKKAFKLFNDMKRRALKPTGDTYTCLFEACMNSPWPAYGLKMATHLRNLMIEKGVEPNITNYNVMIKTFGRCSDLPTAFKIVDEMISKKIKIRVHTFNHLLHACISNKETGLKSALVVWRKMLKMREKPNIYSFNLMLRCVKDCNLGTKEDMLEVFDIIQEHNMLLNPAPKVSQIESSQTYLPTNNFIESEESVQQQSSKKESEFNIEKKENKFKCNEVNEGQNCNVENNHSALDLVENTVELVENFKKPVPLVEKRSVPNLLSKLVQVNEVMALQEVTTPQDKFAIIGGHEDFLKEMQVYSVIPDVKIFTQMLPLIENNTEAENKLMESMKTLKVKPDIDFYNMLIKKRCLRLDYDTAFEVRNLIEEDNVVRKTHPLNKKNKLKVNIMTYGILAMACSTRSKADELLNEMKEKQIKVNIEILGTLLRNGTRQMQFGYILHIMEVVKQESLRVNDVFIKHLEAFNDKCTTIMEKNKKEDRESPIFAAAYERFKSIYSNWLKEINIQEALKPEHPWKQFMEPHPTPIQRENIKIIEPKRFYKRNRKFIPYTPKI</sequence>
<gene>
    <name evidence="2" type="ORF">BINO364_LOCUS14668</name>
</gene>
<evidence type="ECO:0008006" key="4">
    <source>
        <dbReference type="Google" id="ProtNLM"/>
    </source>
</evidence>
<feature type="repeat" description="PPR" evidence="1">
    <location>
        <begin position="128"/>
        <end position="162"/>
    </location>
</feature>
<dbReference type="Pfam" id="PF13812">
    <property type="entry name" value="PPR_3"/>
    <property type="match status" value="2"/>
</dbReference>
<dbReference type="GO" id="GO:0005759">
    <property type="term" value="C:mitochondrial matrix"/>
    <property type="evidence" value="ECO:0007669"/>
    <property type="project" value="TreeGrafter"/>
</dbReference>
<feature type="non-terminal residue" evidence="2">
    <location>
        <position position="697"/>
    </location>
</feature>
<dbReference type="Gene3D" id="1.25.40.10">
    <property type="entry name" value="Tetratricopeptide repeat domain"/>
    <property type="match status" value="3"/>
</dbReference>